<evidence type="ECO:0000313" key="3">
    <source>
        <dbReference type="Proteomes" id="UP001633002"/>
    </source>
</evidence>
<proteinExistence type="predicted"/>
<accession>A0ABD3HG99</accession>
<organism evidence="2 3">
    <name type="scientific">Riccia sorocarpa</name>
    <dbReference type="NCBI Taxonomy" id="122646"/>
    <lineage>
        <taxon>Eukaryota</taxon>
        <taxon>Viridiplantae</taxon>
        <taxon>Streptophyta</taxon>
        <taxon>Embryophyta</taxon>
        <taxon>Marchantiophyta</taxon>
        <taxon>Marchantiopsida</taxon>
        <taxon>Marchantiidae</taxon>
        <taxon>Marchantiales</taxon>
        <taxon>Ricciaceae</taxon>
        <taxon>Riccia</taxon>
    </lineage>
</organism>
<dbReference type="AlphaFoldDB" id="A0ABD3HG99"/>
<name>A0ABD3HG99_9MARC</name>
<protein>
    <submittedName>
        <fullName evidence="2">Uncharacterized protein</fullName>
    </submittedName>
</protein>
<reference evidence="2 3" key="1">
    <citation type="submission" date="2024-09" db="EMBL/GenBank/DDBJ databases">
        <title>Chromosome-scale assembly of Riccia sorocarpa.</title>
        <authorList>
            <person name="Paukszto L."/>
        </authorList>
    </citation>
    <scope>NUCLEOTIDE SEQUENCE [LARGE SCALE GENOMIC DNA]</scope>
    <source>
        <strain evidence="2">LP-2024</strain>
        <tissue evidence="2">Aerial parts of the thallus</tissue>
    </source>
</reference>
<evidence type="ECO:0000256" key="1">
    <source>
        <dbReference type="SAM" id="Coils"/>
    </source>
</evidence>
<evidence type="ECO:0000313" key="2">
    <source>
        <dbReference type="EMBL" id="KAL3689602.1"/>
    </source>
</evidence>
<dbReference type="EMBL" id="JBJQOH010000004">
    <property type="protein sequence ID" value="KAL3689602.1"/>
    <property type="molecule type" value="Genomic_DNA"/>
</dbReference>
<sequence>MQRLKIAREEWSVRAYLVRTDPLLFKDPQVQEYLTELWQPLQNPDDWSIQKHLQTWAQQLQYLQGRQREKTCESQQLEDLERQLALLHEDNDLSPEYTAKIHQLTERIKHIRAWRHHCAFLCSRVHSLREGQASTAYFHKLFRRRQAAAKFRLLKTEQGQTLKDPYLIMQEFHSYYRQLYQGYDMHDDNIRSLIRVLDQVQPSLQASQRAFLDDEPSDQEIVEVAHLLPKNKAPGLDALSADALTGGHHLSAWYRPYTRESRRQSMQTEYFQPPFQLTGAFDRAAL</sequence>
<feature type="coiled-coil region" evidence="1">
    <location>
        <begin position="63"/>
        <end position="90"/>
    </location>
</feature>
<comment type="caution">
    <text evidence="2">The sequence shown here is derived from an EMBL/GenBank/DDBJ whole genome shotgun (WGS) entry which is preliminary data.</text>
</comment>
<keyword evidence="1" id="KW-0175">Coiled coil</keyword>
<dbReference type="Proteomes" id="UP001633002">
    <property type="component" value="Unassembled WGS sequence"/>
</dbReference>
<gene>
    <name evidence="2" type="ORF">R1sor_015911</name>
</gene>
<keyword evidence="3" id="KW-1185">Reference proteome</keyword>